<dbReference type="SMART" id="SM00906">
    <property type="entry name" value="Fungal_trans"/>
    <property type="match status" value="1"/>
</dbReference>
<protein>
    <recommendedName>
        <fullName evidence="5">Zn(2)-C6 fungal-type domain-containing protein</fullName>
    </recommendedName>
</protein>
<evidence type="ECO:0000256" key="4">
    <source>
        <dbReference type="SAM" id="MobiDB-lite"/>
    </source>
</evidence>
<feature type="region of interest" description="Disordered" evidence="4">
    <location>
        <begin position="43"/>
        <end position="68"/>
    </location>
</feature>
<feature type="domain" description="Zn(2)-C6 fungal-type" evidence="5">
    <location>
        <begin position="182"/>
        <end position="214"/>
    </location>
</feature>
<feature type="region of interest" description="Disordered" evidence="4">
    <location>
        <begin position="1076"/>
        <end position="1114"/>
    </location>
</feature>
<dbReference type="InterPro" id="IPR036864">
    <property type="entry name" value="Zn2-C6_fun-type_DNA-bd_sf"/>
</dbReference>
<evidence type="ECO:0000259" key="5">
    <source>
        <dbReference type="PROSITE" id="PS50048"/>
    </source>
</evidence>
<proteinExistence type="predicted"/>
<dbReference type="PANTHER" id="PTHR31001:SF90">
    <property type="entry name" value="CENTROMERE DNA-BINDING PROTEIN COMPLEX CBF3 SUBUNIT B"/>
    <property type="match status" value="1"/>
</dbReference>
<gene>
    <name evidence="6" type="ORF">BABINDRAFT_160984</name>
</gene>
<organism evidence="6 7">
    <name type="scientific">Babjeviella inositovora NRRL Y-12698</name>
    <dbReference type="NCBI Taxonomy" id="984486"/>
    <lineage>
        <taxon>Eukaryota</taxon>
        <taxon>Fungi</taxon>
        <taxon>Dikarya</taxon>
        <taxon>Ascomycota</taxon>
        <taxon>Saccharomycotina</taxon>
        <taxon>Pichiomycetes</taxon>
        <taxon>Serinales incertae sedis</taxon>
        <taxon>Babjeviella</taxon>
    </lineage>
</organism>
<dbReference type="Pfam" id="PF04082">
    <property type="entry name" value="Fungal_trans"/>
    <property type="match status" value="1"/>
</dbReference>
<dbReference type="Proteomes" id="UP000094336">
    <property type="component" value="Unassembled WGS sequence"/>
</dbReference>
<evidence type="ECO:0000313" key="7">
    <source>
        <dbReference type="Proteomes" id="UP000094336"/>
    </source>
</evidence>
<dbReference type="InterPro" id="IPR007219">
    <property type="entry name" value="XnlR_reg_dom"/>
</dbReference>
<sequence length="1114" mass="126822">MYHPNGYCAPGSFVDPEFQEFGQLPSQQSQNEHGYERRQLQPNYQQQPQHLQSHGQPHCQLPPQSYGAPQQTLHLTQQWQLQRPYIQQIPPRNPQEYPQTSEHVPHQMNQGHIHAPLQISLNLPQNLPQNISHTNSSIPHLEIYVETQLTEQFPDPYLNQPLEEFLTYPSQLLKKRTRIPTTCSVCRKRKLKCDRHKPYCQNCQENDSTALCRYAKHAWQKSIIRDTSLVEDVAKLRKQVAALELRTTQLGLLDEVAVMELEATKQKRAKAAKVPTMVNETVIPEIQNPTINVNEKLTLFTVNSANKPVFHGITSTFAFLENDPVLRGVVLKNLAKVERFAVSKTAQVIAPCLDSYPETSSCPDVIPRHNIATASAAADLPPSVEAPAFTLSGGRENTSELKGIEHVGSDDGEQILLQDSFLTASQSFTKRMHDKDNETSKVGLLTSDRSRKGNAYTIKLKILLGEINKILPRSISVILLLVKHFFRTGAFSMAFIDPQSFLEELDSFLFVDPATGRPYFEVGSDYQKLASVSMLLLILRVAYLSLPLRDLLQPNWPERYLKIALTADGVPMPEGNKLLLDIYREIYLPGIVIDTKFVESARTCFAYGAFHENVSFRSVQALLLCQLYWIYAPEDGDEGADSSTLLAMLVQMAQLLGLHRELGRYVDVELSAENEAPTDCSNYEALTKRSVLKDKTPLSFPQEHPSKSVPYTHRMLHLRRKVWHEIVYLDAYRAMKFGCPLVIKDDAYDTQLPHLYPELIAEHNASGDTHFLQREKVSIAQMKMKYESGFLSRGITRRCCGIRHDGGGPPRAELELAIELIDKFMADNHIRLFEELAVFEIFNDGRASTKLRKAITEDPTSLDLLEMLERAHQYNLRLHLMLLSFQLHHIISGRLKDQNIATNPVFFKHFGACLEKGLILFKQGFDFLQWAHQRDSPQPENLIPLQFLAPSVDRLLGTRVLFTLVRANWIVVSFSIRNLSKKTKENSPLTPVSFLALYERFLDPDSRQFAEWLHIDFKRDKANQAHIINMMIETFRMALPLREGSFFCLRVCLALDETLTFLQHGQGFIVLEEKSKSVTPKDTGKRRLGESPFSMRECDKRQQDRNDPTAPGGS</sequence>
<dbReference type="Pfam" id="PF00172">
    <property type="entry name" value="Zn_clus"/>
    <property type="match status" value="1"/>
</dbReference>
<keyword evidence="2" id="KW-0479">Metal-binding</keyword>
<dbReference type="RefSeq" id="XP_018986098.1">
    <property type="nucleotide sequence ID" value="XM_019128575.1"/>
</dbReference>
<dbReference type="GeneID" id="30146428"/>
<dbReference type="InterPro" id="IPR050613">
    <property type="entry name" value="Sec_Metabolite_Reg"/>
</dbReference>
<dbReference type="CDD" id="cd12148">
    <property type="entry name" value="fungal_TF_MHR"/>
    <property type="match status" value="1"/>
</dbReference>
<comment type="subcellular location">
    <subcellularLocation>
        <location evidence="1">Nucleus</location>
    </subcellularLocation>
</comment>
<keyword evidence="7" id="KW-1185">Reference proteome</keyword>
<keyword evidence="3" id="KW-0539">Nucleus</keyword>
<dbReference type="PROSITE" id="PS00463">
    <property type="entry name" value="ZN2_CY6_FUNGAL_1"/>
    <property type="match status" value="1"/>
</dbReference>
<reference evidence="7" key="1">
    <citation type="submission" date="2016-05" db="EMBL/GenBank/DDBJ databases">
        <title>Comparative genomics of biotechnologically important yeasts.</title>
        <authorList>
            <consortium name="DOE Joint Genome Institute"/>
            <person name="Riley R."/>
            <person name="Haridas S."/>
            <person name="Wolfe K.H."/>
            <person name="Lopes M.R."/>
            <person name="Hittinger C.T."/>
            <person name="Goker M."/>
            <person name="Salamov A."/>
            <person name="Wisecaver J."/>
            <person name="Long T.M."/>
            <person name="Aerts A.L."/>
            <person name="Barry K."/>
            <person name="Choi C."/>
            <person name="Clum A."/>
            <person name="Coughlan A.Y."/>
            <person name="Deshpande S."/>
            <person name="Douglass A.P."/>
            <person name="Hanson S.J."/>
            <person name="Klenk H.-P."/>
            <person name="Labutti K."/>
            <person name="Lapidus A."/>
            <person name="Lindquist E."/>
            <person name="Lipzen A."/>
            <person name="Meier-Kolthoff J.P."/>
            <person name="Ohm R.A."/>
            <person name="Otillar R.P."/>
            <person name="Pangilinan J."/>
            <person name="Peng Y."/>
            <person name="Rokas A."/>
            <person name="Rosa C.A."/>
            <person name="Scheuner C."/>
            <person name="Sibirny A.A."/>
            <person name="Slot J.C."/>
            <person name="Stielow J.B."/>
            <person name="Sun H."/>
            <person name="Kurtzman C.P."/>
            <person name="Blackwell M."/>
            <person name="Grigoriev I.V."/>
            <person name="Jeffries T.W."/>
        </authorList>
    </citation>
    <scope>NUCLEOTIDE SEQUENCE [LARGE SCALE GENOMIC DNA]</scope>
    <source>
        <strain evidence="7">NRRL Y-12698</strain>
    </source>
</reference>
<dbReference type="SUPFAM" id="SSF57701">
    <property type="entry name" value="Zn2/Cys6 DNA-binding domain"/>
    <property type="match status" value="1"/>
</dbReference>
<dbReference type="Gene3D" id="4.10.240.10">
    <property type="entry name" value="Zn(2)-C6 fungal-type DNA-binding domain"/>
    <property type="match status" value="1"/>
</dbReference>
<evidence type="ECO:0000256" key="3">
    <source>
        <dbReference type="ARBA" id="ARBA00023242"/>
    </source>
</evidence>
<dbReference type="EMBL" id="KV454429">
    <property type="protein sequence ID" value="ODQ80770.1"/>
    <property type="molecule type" value="Genomic_DNA"/>
</dbReference>
<evidence type="ECO:0000256" key="1">
    <source>
        <dbReference type="ARBA" id="ARBA00004123"/>
    </source>
</evidence>
<dbReference type="GO" id="GO:0005634">
    <property type="term" value="C:nucleus"/>
    <property type="evidence" value="ECO:0007669"/>
    <property type="project" value="UniProtKB-SubCell"/>
</dbReference>
<name>A0A1E3QSX4_9ASCO</name>
<dbReference type="PROSITE" id="PS50048">
    <property type="entry name" value="ZN2_CY6_FUNGAL_2"/>
    <property type="match status" value="1"/>
</dbReference>
<accession>A0A1E3QSX4</accession>
<dbReference type="InterPro" id="IPR001138">
    <property type="entry name" value="Zn2Cys6_DnaBD"/>
</dbReference>
<feature type="compositionally biased region" description="Basic and acidic residues" evidence="4">
    <location>
        <begin position="1096"/>
        <end position="1107"/>
    </location>
</feature>
<dbReference type="SMART" id="SM00066">
    <property type="entry name" value="GAL4"/>
    <property type="match status" value="1"/>
</dbReference>
<dbReference type="GO" id="GO:0008270">
    <property type="term" value="F:zinc ion binding"/>
    <property type="evidence" value="ECO:0007669"/>
    <property type="project" value="InterPro"/>
</dbReference>
<dbReference type="CDD" id="cd00067">
    <property type="entry name" value="GAL4"/>
    <property type="match status" value="1"/>
</dbReference>
<feature type="compositionally biased region" description="Low complexity" evidence="4">
    <location>
        <begin position="43"/>
        <end position="58"/>
    </location>
</feature>
<dbReference type="PANTHER" id="PTHR31001">
    <property type="entry name" value="UNCHARACTERIZED TRANSCRIPTIONAL REGULATORY PROTEIN"/>
    <property type="match status" value="1"/>
</dbReference>
<evidence type="ECO:0000313" key="6">
    <source>
        <dbReference type="EMBL" id="ODQ80770.1"/>
    </source>
</evidence>
<dbReference type="OrthoDB" id="10261408at2759"/>
<dbReference type="GO" id="GO:0006351">
    <property type="term" value="P:DNA-templated transcription"/>
    <property type="evidence" value="ECO:0007669"/>
    <property type="project" value="InterPro"/>
</dbReference>
<dbReference type="GO" id="GO:0000981">
    <property type="term" value="F:DNA-binding transcription factor activity, RNA polymerase II-specific"/>
    <property type="evidence" value="ECO:0007669"/>
    <property type="project" value="InterPro"/>
</dbReference>
<dbReference type="GO" id="GO:0003677">
    <property type="term" value="F:DNA binding"/>
    <property type="evidence" value="ECO:0007669"/>
    <property type="project" value="InterPro"/>
</dbReference>
<evidence type="ECO:0000256" key="2">
    <source>
        <dbReference type="ARBA" id="ARBA00022723"/>
    </source>
</evidence>
<dbReference type="STRING" id="984486.A0A1E3QSX4"/>
<dbReference type="AlphaFoldDB" id="A0A1E3QSX4"/>